<accession>A0A268F1Z3</accession>
<protein>
    <submittedName>
        <fullName evidence="3">Uncharacterized protein</fullName>
    </submittedName>
</protein>
<dbReference type="RefSeq" id="WP_095263710.1">
    <property type="nucleotide sequence ID" value="NZ_NPBY01000012.1"/>
</dbReference>
<dbReference type="EMBL" id="WOAA01000004">
    <property type="protein sequence ID" value="MUG65871.1"/>
    <property type="molecule type" value="Genomic_DNA"/>
</dbReference>
<dbReference type="AlphaFoldDB" id="A0A268F1Z3"/>
<feature type="transmembrane region" description="Helical" evidence="1">
    <location>
        <begin position="115"/>
        <end position="137"/>
    </location>
</feature>
<feature type="transmembrane region" description="Helical" evidence="1">
    <location>
        <begin position="87"/>
        <end position="109"/>
    </location>
</feature>
<evidence type="ECO:0000313" key="5">
    <source>
        <dbReference type="Proteomes" id="UP000435177"/>
    </source>
</evidence>
<organism evidence="3 4">
    <name type="scientific">Paenibacillus campinasensis</name>
    <dbReference type="NCBI Taxonomy" id="66347"/>
    <lineage>
        <taxon>Bacteria</taxon>
        <taxon>Bacillati</taxon>
        <taxon>Bacillota</taxon>
        <taxon>Bacilli</taxon>
        <taxon>Bacillales</taxon>
        <taxon>Paenibacillaceae</taxon>
        <taxon>Paenibacillus</taxon>
    </lineage>
</organism>
<proteinExistence type="predicted"/>
<name>A0A268F1Z3_9BACL</name>
<evidence type="ECO:0000313" key="3">
    <source>
        <dbReference type="EMBL" id="PAD79391.1"/>
    </source>
</evidence>
<keyword evidence="1" id="KW-0812">Transmembrane</keyword>
<keyword evidence="1" id="KW-0472">Membrane</keyword>
<feature type="transmembrane region" description="Helical" evidence="1">
    <location>
        <begin position="42"/>
        <end position="67"/>
    </location>
</feature>
<evidence type="ECO:0000313" key="2">
    <source>
        <dbReference type="EMBL" id="MUG65871.1"/>
    </source>
</evidence>
<comment type="caution">
    <text evidence="3">The sequence shown here is derived from an EMBL/GenBank/DDBJ whole genome shotgun (WGS) entry which is preliminary data.</text>
</comment>
<sequence length="147" mass="16029">MSLYVRPMIKISAAAISSVLTSAGLAWYSYTPPDERAAEVAYYSFGGMFAILFPPAFFLFFIFGAIVSLWLDQRMKGYARWTGVKKAIVMIFSYAVIGLIGGLAVSLSISQFGFMYYGIPGALLFLAVQSLLQAGAAKITSKTNPRH</sequence>
<reference evidence="3 4" key="1">
    <citation type="submission" date="2017-07" db="EMBL/GenBank/DDBJ databases">
        <title>Isolation and whole genome analysis of endospore-forming bacteria from heroin.</title>
        <authorList>
            <person name="Kalinowski J."/>
            <person name="Ahrens B."/>
            <person name="Al-Dilaimi A."/>
            <person name="Winkler A."/>
            <person name="Wibberg D."/>
            <person name="Schleenbecker U."/>
            <person name="Ruckert C."/>
            <person name="Wolfel R."/>
            <person name="Grass G."/>
        </authorList>
    </citation>
    <scope>NUCLEOTIDE SEQUENCE [LARGE SCALE GENOMIC DNA]</scope>
    <source>
        <strain evidence="3 4">7537-G1</strain>
    </source>
</reference>
<evidence type="ECO:0000256" key="1">
    <source>
        <dbReference type="SAM" id="Phobius"/>
    </source>
</evidence>
<feature type="transmembrane region" description="Helical" evidence="1">
    <location>
        <begin position="12"/>
        <end position="30"/>
    </location>
</feature>
<evidence type="ECO:0000313" key="4">
    <source>
        <dbReference type="Proteomes" id="UP000215596"/>
    </source>
</evidence>
<keyword evidence="5" id="KW-1185">Reference proteome</keyword>
<dbReference type="Proteomes" id="UP000215596">
    <property type="component" value="Unassembled WGS sequence"/>
</dbReference>
<dbReference type="Proteomes" id="UP000435177">
    <property type="component" value="Unassembled WGS sequence"/>
</dbReference>
<reference evidence="2 5" key="2">
    <citation type="submission" date="2019-11" db="EMBL/GenBank/DDBJ databases">
        <title>Draft genome sequences of five Paenibacillus species of dairy origin.</title>
        <authorList>
            <person name="Olajide A.M."/>
            <person name="Chen S."/>
            <person name="Lapointe G."/>
        </authorList>
    </citation>
    <scope>NUCLEOTIDE SEQUENCE [LARGE SCALE GENOMIC DNA]</scope>
    <source>
        <strain evidence="2 5">3CS1</strain>
    </source>
</reference>
<keyword evidence="1" id="KW-1133">Transmembrane helix</keyword>
<dbReference type="EMBL" id="NPBY01000012">
    <property type="protein sequence ID" value="PAD79391.1"/>
    <property type="molecule type" value="Genomic_DNA"/>
</dbReference>
<gene>
    <name evidence="3" type="ORF">CHH67_04065</name>
    <name evidence="2" type="ORF">GNP94_07595</name>
</gene>